<dbReference type="Gene3D" id="3.40.50.1010">
    <property type="entry name" value="5'-nuclease"/>
    <property type="match status" value="1"/>
</dbReference>
<dbReference type="Proteomes" id="UP000306196">
    <property type="component" value="Unassembled WGS sequence"/>
</dbReference>
<dbReference type="InterPro" id="IPR029060">
    <property type="entry name" value="PIN-like_dom_sf"/>
</dbReference>
<organism evidence="9 10">
    <name type="scientific">Phragmitibacter flavus</name>
    <dbReference type="NCBI Taxonomy" id="2576071"/>
    <lineage>
        <taxon>Bacteria</taxon>
        <taxon>Pseudomonadati</taxon>
        <taxon>Verrucomicrobiota</taxon>
        <taxon>Verrucomicrobiia</taxon>
        <taxon>Verrucomicrobiales</taxon>
        <taxon>Verrucomicrobiaceae</taxon>
        <taxon>Phragmitibacter</taxon>
    </lineage>
</organism>
<comment type="similarity">
    <text evidence="7">Belongs to the PINc/VapC protein family.</text>
</comment>
<evidence type="ECO:0000256" key="6">
    <source>
        <dbReference type="ARBA" id="ARBA00022842"/>
    </source>
</evidence>
<gene>
    <name evidence="9" type="ORF">FEM03_15205</name>
</gene>
<dbReference type="OrthoDB" id="9800524at2"/>
<keyword evidence="10" id="KW-1185">Reference proteome</keyword>
<keyword evidence="3" id="KW-0540">Nuclease</keyword>
<keyword evidence="5" id="KW-0378">Hydrolase</keyword>
<dbReference type="EMBL" id="VAUV01000010">
    <property type="protein sequence ID" value="TLD70074.1"/>
    <property type="molecule type" value="Genomic_DNA"/>
</dbReference>
<evidence type="ECO:0000256" key="2">
    <source>
        <dbReference type="ARBA" id="ARBA00022649"/>
    </source>
</evidence>
<dbReference type="GO" id="GO:0016787">
    <property type="term" value="F:hydrolase activity"/>
    <property type="evidence" value="ECO:0007669"/>
    <property type="project" value="UniProtKB-KW"/>
</dbReference>
<evidence type="ECO:0000313" key="10">
    <source>
        <dbReference type="Proteomes" id="UP000306196"/>
    </source>
</evidence>
<dbReference type="RefSeq" id="WP_138087131.1">
    <property type="nucleotide sequence ID" value="NZ_VAUV01000010.1"/>
</dbReference>
<dbReference type="GO" id="GO:0046872">
    <property type="term" value="F:metal ion binding"/>
    <property type="evidence" value="ECO:0007669"/>
    <property type="project" value="UniProtKB-KW"/>
</dbReference>
<dbReference type="InterPro" id="IPR002716">
    <property type="entry name" value="PIN_dom"/>
</dbReference>
<keyword evidence="4" id="KW-0479">Metal-binding</keyword>
<keyword evidence="6" id="KW-0460">Magnesium</keyword>
<evidence type="ECO:0000256" key="1">
    <source>
        <dbReference type="ARBA" id="ARBA00001946"/>
    </source>
</evidence>
<feature type="domain" description="PIN" evidence="8">
    <location>
        <begin position="2"/>
        <end position="118"/>
    </location>
</feature>
<comment type="caution">
    <text evidence="9">The sequence shown here is derived from an EMBL/GenBank/DDBJ whole genome shotgun (WGS) entry which is preliminary data.</text>
</comment>
<evidence type="ECO:0000256" key="3">
    <source>
        <dbReference type="ARBA" id="ARBA00022722"/>
    </source>
</evidence>
<dbReference type="Pfam" id="PF01850">
    <property type="entry name" value="PIN"/>
    <property type="match status" value="1"/>
</dbReference>
<evidence type="ECO:0000256" key="4">
    <source>
        <dbReference type="ARBA" id="ARBA00022723"/>
    </source>
</evidence>
<evidence type="ECO:0000259" key="8">
    <source>
        <dbReference type="Pfam" id="PF01850"/>
    </source>
</evidence>
<evidence type="ECO:0000256" key="5">
    <source>
        <dbReference type="ARBA" id="ARBA00022801"/>
    </source>
</evidence>
<dbReference type="PANTHER" id="PTHR33653">
    <property type="entry name" value="RIBONUCLEASE VAPC2"/>
    <property type="match status" value="1"/>
</dbReference>
<sequence>MILVDTNVLLDLANLDPNWAPWSRSALGNALHKGSVGINIIIYTELLPSYRDPEELDRALSHIQIKRLPLPYSAAFPASRAFLAYRKSGGKRNAPLPDFFIGAHAEAEGHTILTRDPARYRQYFPTVNLICP</sequence>
<name>A0A5R8KCM4_9BACT</name>
<dbReference type="InterPro" id="IPR050556">
    <property type="entry name" value="Type_II_TA_system_RNase"/>
</dbReference>
<protein>
    <submittedName>
        <fullName evidence="9">Type II toxin-antitoxin system VapC family toxin</fullName>
    </submittedName>
</protein>
<dbReference type="GO" id="GO:0004518">
    <property type="term" value="F:nuclease activity"/>
    <property type="evidence" value="ECO:0007669"/>
    <property type="project" value="UniProtKB-KW"/>
</dbReference>
<proteinExistence type="inferred from homology"/>
<dbReference type="PANTHER" id="PTHR33653:SF1">
    <property type="entry name" value="RIBONUCLEASE VAPC2"/>
    <property type="match status" value="1"/>
</dbReference>
<comment type="cofactor">
    <cofactor evidence="1">
        <name>Mg(2+)</name>
        <dbReference type="ChEBI" id="CHEBI:18420"/>
    </cofactor>
</comment>
<accession>A0A5R8KCM4</accession>
<dbReference type="AlphaFoldDB" id="A0A5R8KCM4"/>
<dbReference type="SUPFAM" id="SSF88723">
    <property type="entry name" value="PIN domain-like"/>
    <property type="match status" value="1"/>
</dbReference>
<reference evidence="9 10" key="1">
    <citation type="submission" date="2019-05" db="EMBL/GenBank/DDBJ databases">
        <title>Verrucobacter flavum gen. nov., sp. nov. a new member of the family Verrucomicrobiaceae.</title>
        <authorList>
            <person name="Szuroczki S."/>
            <person name="Abbaszade G."/>
            <person name="Szabo A."/>
            <person name="Felfoldi T."/>
            <person name="Schumann P."/>
            <person name="Boka K."/>
            <person name="Keki Z."/>
            <person name="Toumi M."/>
            <person name="Toth E."/>
        </authorList>
    </citation>
    <scope>NUCLEOTIDE SEQUENCE [LARGE SCALE GENOMIC DNA]</scope>
    <source>
        <strain evidence="9 10">MG-N-17</strain>
    </source>
</reference>
<keyword evidence="2" id="KW-1277">Toxin-antitoxin system</keyword>
<evidence type="ECO:0000256" key="7">
    <source>
        <dbReference type="ARBA" id="ARBA00038093"/>
    </source>
</evidence>
<evidence type="ECO:0000313" key="9">
    <source>
        <dbReference type="EMBL" id="TLD70074.1"/>
    </source>
</evidence>